<dbReference type="CDD" id="cd02573">
    <property type="entry name" value="PseudoU_synth_EcTruB"/>
    <property type="match status" value="1"/>
</dbReference>
<name>A0A9D1J2Z9_9FIRM</name>
<feature type="domain" description="D-alanyl-D-alanine carboxypeptidase-like core" evidence="7">
    <location>
        <begin position="35"/>
        <end position="166"/>
    </location>
</feature>
<dbReference type="Proteomes" id="UP000824232">
    <property type="component" value="Unassembled WGS sequence"/>
</dbReference>
<dbReference type="CDD" id="cd14852">
    <property type="entry name" value="LD-carboxypeptidase"/>
    <property type="match status" value="1"/>
</dbReference>
<dbReference type="SUPFAM" id="SSF55166">
    <property type="entry name" value="Hedgehog/DD-peptidase"/>
    <property type="match status" value="1"/>
</dbReference>
<reference evidence="8" key="2">
    <citation type="journal article" date="2021" name="PeerJ">
        <title>Extensive microbial diversity within the chicken gut microbiome revealed by metagenomics and culture.</title>
        <authorList>
            <person name="Gilroy R."/>
            <person name="Ravi A."/>
            <person name="Getino M."/>
            <person name="Pursley I."/>
            <person name="Horton D.L."/>
            <person name="Alikhan N.F."/>
            <person name="Baker D."/>
            <person name="Gharbi K."/>
            <person name="Hall N."/>
            <person name="Watson M."/>
            <person name="Adriaenssens E.M."/>
            <person name="Foster-Nyarko E."/>
            <person name="Jarju S."/>
            <person name="Secka A."/>
            <person name="Antonio M."/>
            <person name="Oren A."/>
            <person name="Chaudhuri R.R."/>
            <person name="La Ragione R."/>
            <person name="Hildebrand F."/>
            <person name="Pallen M.J."/>
        </authorList>
    </citation>
    <scope>NUCLEOTIDE SEQUENCE</scope>
    <source>
        <strain evidence="8">CHK184-20233</strain>
    </source>
</reference>
<evidence type="ECO:0000256" key="5">
    <source>
        <dbReference type="HAMAP-Rule" id="MF_01080"/>
    </source>
</evidence>
<dbReference type="InterPro" id="IPR014780">
    <property type="entry name" value="tRNA_psdUridine_synth_TruB"/>
</dbReference>
<evidence type="ECO:0000313" key="8">
    <source>
        <dbReference type="EMBL" id="HIR58629.1"/>
    </source>
</evidence>
<sequence>MNYKIVVNKKKPYNKEDFSNIEYKSITNSLNEEYLLEKRTLKAYFDLKKDLEKENIFVDIIGGLRTLEEQKKIIDDYTNKYGKDYVERYVAPLGSSEHHTGLCLDVGLVINNKLIYDNDLLFKEERIYEKIIELLPNYGLILRYPKGKDDITGYSYEPWHYRYVGKNTANIITDNNLTLEEYDELYNKSGVLLVNKPKGITSRDVVNKLEKVFDTKKIGHNGTLDPMAEGLLVITINRATKINELLTCTDKEYIASVKVGVETDTLDLEGNIVKTSDKKVSKDMLDNLFKEFVKEYLQEVPKYSAIKVNGKKLYEYARSNKDVELPKRKVIIKELELLDYKEDSFKFRCVVSKGTYIRSLIKDMGEFLDIPCTMSSLIRTRQGKFRLDNAVDLEDVTINSKLITISDALDIEIKEIDGVDYKRIVNGAVIDNSYNIKDKVLFMRNNRVVAIYQNVNNKLKCFKMLKGLSRN</sequence>
<feature type="active site" description="Nucleophile" evidence="5">
    <location>
        <position position="225"/>
    </location>
</feature>
<accession>A0A9D1J2Z9</accession>
<dbReference type="InterPro" id="IPR009045">
    <property type="entry name" value="Zn_M74/Hedgehog-like"/>
</dbReference>
<dbReference type="GO" id="GO:0031119">
    <property type="term" value="P:tRNA pseudouridine synthesis"/>
    <property type="evidence" value="ECO:0007669"/>
    <property type="project" value="UniProtKB-UniRule"/>
</dbReference>
<dbReference type="PANTHER" id="PTHR13767">
    <property type="entry name" value="TRNA-PSEUDOURIDINE SYNTHASE"/>
    <property type="match status" value="1"/>
</dbReference>
<dbReference type="HAMAP" id="MF_01080">
    <property type="entry name" value="TruB_bact"/>
    <property type="match status" value="1"/>
</dbReference>
<comment type="caution">
    <text evidence="8">The sequence shown here is derived from an EMBL/GenBank/DDBJ whole genome shotgun (WGS) entry which is preliminary data.</text>
</comment>
<comment type="catalytic activity">
    <reaction evidence="1 5">
        <text>uridine(55) in tRNA = pseudouridine(55) in tRNA</text>
        <dbReference type="Rhea" id="RHEA:42532"/>
        <dbReference type="Rhea" id="RHEA-COMP:10101"/>
        <dbReference type="Rhea" id="RHEA-COMP:10102"/>
        <dbReference type="ChEBI" id="CHEBI:65314"/>
        <dbReference type="ChEBI" id="CHEBI:65315"/>
        <dbReference type="EC" id="5.4.99.25"/>
    </reaction>
</comment>
<dbReference type="GO" id="GO:0003723">
    <property type="term" value="F:RNA binding"/>
    <property type="evidence" value="ECO:0007669"/>
    <property type="project" value="InterPro"/>
</dbReference>
<feature type="domain" description="Pseudouridine synthase II N-terminal" evidence="6">
    <location>
        <begin position="211"/>
        <end position="357"/>
    </location>
</feature>
<comment type="function">
    <text evidence="5">Responsible for synthesis of pseudouridine from uracil-55 in the psi GC loop of transfer RNAs.</text>
</comment>
<dbReference type="GO" id="GO:0160148">
    <property type="term" value="F:tRNA pseudouridine(55) synthase activity"/>
    <property type="evidence" value="ECO:0007669"/>
    <property type="project" value="UniProtKB-EC"/>
</dbReference>
<dbReference type="GO" id="GO:0008233">
    <property type="term" value="F:peptidase activity"/>
    <property type="evidence" value="ECO:0007669"/>
    <property type="project" value="InterPro"/>
</dbReference>
<dbReference type="Pfam" id="PF02557">
    <property type="entry name" value="VanY"/>
    <property type="match status" value="1"/>
</dbReference>
<dbReference type="EC" id="5.4.99.25" evidence="5"/>
<evidence type="ECO:0000313" key="9">
    <source>
        <dbReference type="Proteomes" id="UP000824232"/>
    </source>
</evidence>
<gene>
    <name evidence="5 8" type="primary">truB</name>
    <name evidence="8" type="ORF">IAB38_01120</name>
</gene>
<dbReference type="SUPFAM" id="SSF55120">
    <property type="entry name" value="Pseudouridine synthase"/>
    <property type="match status" value="1"/>
</dbReference>
<keyword evidence="4 5" id="KW-0413">Isomerase</keyword>
<proteinExistence type="inferred from homology"/>
<dbReference type="Pfam" id="PF01509">
    <property type="entry name" value="TruB_N"/>
    <property type="match status" value="1"/>
</dbReference>
<dbReference type="Gene3D" id="3.30.1380.10">
    <property type="match status" value="1"/>
</dbReference>
<dbReference type="AlphaFoldDB" id="A0A9D1J2Z9"/>
<organism evidence="8 9">
    <name type="scientific">Candidatus Onthousia excrementipullorum</name>
    <dbReference type="NCBI Taxonomy" id="2840884"/>
    <lineage>
        <taxon>Bacteria</taxon>
        <taxon>Bacillati</taxon>
        <taxon>Bacillota</taxon>
        <taxon>Bacilli</taxon>
        <taxon>Candidatus Onthousia</taxon>
    </lineage>
</organism>
<dbReference type="InterPro" id="IPR003709">
    <property type="entry name" value="VanY-like_core_dom"/>
</dbReference>
<evidence type="ECO:0000259" key="6">
    <source>
        <dbReference type="Pfam" id="PF01509"/>
    </source>
</evidence>
<evidence type="ECO:0000256" key="2">
    <source>
        <dbReference type="ARBA" id="ARBA00005642"/>
    </source>
</evidence>
<evidence type="ECO:0000259" key="7">
    <source>
        <dbReference type="Pfam" id="PF02557"/>
    </source>
</evidence>
<dbReference type="GO" id="GO:0006508">
    <property type="term" value="P:proteolysis"/>
    <property type="evidence" value="ECO:0007669"/>
    <property type="project" value="InterPro"/>
</dbReference>
<dbReference type="PANTHER" id="PTHR13767:SF2">
    <property type="entry name" value="PSEUDOURIDYLATE SYNTHASE TRUB1"/>
    <property type="match status" value="1"/>
</dbReference>
<reference evidence="8" key="1">
    <citation type="submission" date="2020-10" db="EMBL/GenBank/DDBJ databases">
        <authorList>
            <person name="Gilroy R."/>
        </authorList>
    </citation>
    <scope>NUCLEOTIDE SEQUENCE</scope>
    <source>
        <strain evidence="8">CHK184-20233</strain>
    </source>
</reference>
<evidence type="ECO:0000256" key="3">
    <source>
        <dbReference type="ARBA" id="ARBA00022694"/>
    </source>
</evidence>
<comment type="similarity">
    <text evidence="2 5">Belongs to the pseudouridine synthase TruB family. Type 1 subfamily.</text>
</comment>
<dbReference type="NCBIfam" id="TIGR00431">
    <property type="entry name" value="TruB"/>
    <property type="match status" value="1"/>
</dbReference>
<dbReference type="Gene3D" id="3.30.2350.10">
    <property type="entry name" value="Pseudouridine synthase"/>
    <property type="match status" value="1"/>
</dbReference>
<protein>
    <recommendedName>
        <fullName evidence="5">tRNA pseudouridine synthase B</fullName>
        <ecNumber evidence="5">5.4.99.25</ecNumber>
    </recommendedName>
    <alternativeName>
        <fullName evidence="5">tRNA pseudouridine(55) synthase</fullName>
        <shortName evidence="5">Psi55 synthase</shortName>
    </alternativeName>
    <alternativeName>
        <fullName evidence="5">tRNA pseudouridylate synthase</fullName>
    </alternativeName>
    <alternativeName>
        <fullName evidence="5">tRNA-uridine isomerase</fullName>
    </alternativeName>
</protein>
<dbReference type="GO" id="GO:1990481">
    <property type="term" value="P:mRNA pseudouridine synthesis"/>
    <property type="evidence" value="ECO:0007669"/>
    <property type="project" value="TreeGrafter"/>
</dbReference>
<evidence type="ECO:0000256" key="4">
    <source>
        <dbReference type="ARBA" id="ARBA00023235"/>
    </source>
</evidence>
<dbReference type="EMBL" id="DVHC01000013">
    <property type="protein sequence ID" value="HIR58629.1"/>
    <property type="molecule type" value="Genomic_DNA"/>
</dbReference>
<dbReference type="InterPro" id="IPR002501">
    <property type="entry name" value="PsdUridine_synth_N"/>
</dbReference>
<evidence type="ECO:0000256" key="1">
    <source>
        <dbReference type="ARBA" id="ARBA00000385"/>
    </source>
</evidence>
<keyword evidence="3 5" id="KW-0819">tRNA processing</keyword>
<dbReference type="InterPro" id="IPR058193">
    <property type="entry name" value="VanY/YodJ_core_dom"/>
</dbReference>
<dbReference type="InterPro" id="IPR020103">
    <property type="entry name" value="PsdUridine_synth_cat_dom_sf"/>
</dbReference>